<reference evidence="2" key="1">
    <citation type="submission" date="2018-05" db="EMBL/GenBank/DDBJ databases">
        <title>Draft genome of Mucuna pruriens seed.</title>
        <authorList>
            <person name="Nnadi N.E."/>
            <person name="Vos R."/>
            <person name="Hasami M.H."/>
            <person name="Devisetty U.K."/>
            <person name="Aguiy J.C."/>
        </authorList>
    </citation>
    <scope>NUCLEOTIDE SEQUENCE [LARGE SCALE GENOMIC DNA]</scope>
    <source>
        <strain evidence="2">JCA_2017</strain>
    </source>
</reference>
<comment type="caution">
    <text evidence="2">The sequence shown here is derived from an EMBL/GenBank/DDBJ whole genome shotgun (WGS) entry which is preliminary data.</text>
</comment>
<evidence type="ECO:0000313" key="2">
    <source>
        <dbReference type="EMBL" id="RDX58282.1"/>
    </source>
</evidence>
<proteinExistence type="predicted"/>
<evidence type="ECO:0000313" key="3">
    <source>
        <dbReference type="Proteomes" id="UP000257109"/>
    </source>
</evidence>
<name>A0A371E0H4_MUCPR</name>
<protein>
    <submittedName>
        <fullName evidence="2">Uncharacterized protein</fullName>
    </submittedName>
</protein>
<feature type="compositionally biased region" description="Basic and acidic residues" evidence="1">
    <location>
        <begin position="79"/>
        <end position="90"/>
    </location>
</feature>
<dbReference type="AlphaFoldDB" id="A0A371E0H4"/>
<feature type="region of interest" description="Disordered" evidence="1">
    <location>
        <begin position="1"/>
        <end position="25"/>
    </location>
</feature>
<dbReference type="Proteomes" id="UP000257109">
    <property type="component" value="Unassembled WGS sequence"/>
</dbReference>
<evidence type="ECO:0000256" key="1">
    <source>
        <dbReference type="SAM" id="MobiDB-lite"/>
    </source>
</evidence>
<feature type="non-terminal residue" evidence="2">
    <location>
        <position position="1"/>
    </location>
</feature>
<dbReference type="EMBL" id="QJKJ01017657">
    <property type="protein sequence ID" value="RDX58282.1"/>
    <property type="molecule type" value="Genomic_DNA"/>
</dbReference>
<gene>
    <name evidence="2" type="ORF">CR513_62413</name>
</gene>
<organism evidence="2 3">
    <name type="scientific">Mucuna pruriens</name>
    <name type="common">Velvet bean</name>
    <name type="synonym">Dolichos pruriens</name>
    <dbReference type="NCBI Taxonomy" id="157652"/>
    <lineage>
        <taxon>Eukaryota</taxon>
        <taxon>Viridiplantae</taxon>
        <taxon>Streptophyta</taxon>
        <taxon>Embryophyta</taxon>
        <taxon>Tracheophyta</taxon>
        <taxon>Spermatophyta</taxon>
        <taxon>Magnoliopsida</taxon>
        <taxon>eudicotyledons</taxon>
        <taxon>Gunneridae</taxon>
        <taxon>Pentapetalae</taxon>
        <taxon>rosids</taxon>
        <taxon>fabids</taxon>
        <taxon>Fabales</taxon>
        <taxon>Fabaceae</taxon>
        <taxon>Papilionoideae</taxon>
        <taxon>50 kb inversion clade</taxon>
        <taxon>NPAAA clade</taxon>
        <taxon>indigoferoid/millettioid clade</taxon>
        <taxon>Phaseoleae</taxon>
        <taxon>Mucuna</taxon>
    </lineage>
</organism>
<feature type="region of interest" description="Disordered" evidence="1">
    <location>
        <begin position="63"/>
        <end position="90"/>
    </location>
</feature>
<keyword evidence="3" id="KW-1185">Reference proteome</keyword>
<accession>A0A371E0H4</accession>
<sequence>MEAMATNLRTNAADSSRHRSASAPAQLELVIDSGRYWKSDDFSIGEKSTVSRKTCNADNEYYQRSEEELYRRSAGAVARDPKREKEKEER</sequence>